<evidence type="ECO:0000313" key="1">
    <source>
        <dbReference type="EMBL" id="KAJ1720169.1"/>
    </source>
</evidence>
<dbReference type="EMBL" id="JANBOJ010000288">
    <property type="protein sequence ID" value="KAJ1720169.1"/>
    <property type="molecule type" value="Genomic_DNA"/>
</dbReference>
<proteinExistence type="predicted"/>
<keyword evidence="2" id="KW-1185">Reference proteome</keyword>
<dbReference type="OrthoDB" id="3361892at2759"/>
<dbReference type="Proteomes" id="UP001149813">
    <property type="component" value="Unassembled WGS sequence"/>
</dbReference>
<gene>
    <name evidence="1" type="ORF">LPJ53_005173</name>
</gene>
<accession>A0A9W7XXA9</accession>
<dbReference type="AlphaFoldDB" id="A0A9W7XXA9"/>
<organism evidence="1 2">
    <name type="scientific">Coemansia erecta</name>
    <dbReference type="NCBI Taxonomy" id="147472"/>
    <lineage>
        <taxon>Eukaryota</taxon>
        <taxon>Fungi</taxon>
        <taxon>Fungi incertae sedis</taxon>
        <taxon>Zoopagomycota</taxon>
        <taxon>Kickxellomycotina</taxon>
        <taxon>Kickxellomycetes</taxon>
        <taxon>Kickxellales</taxon>
        <taxon>Kickxellaceae</taxon>
        <taxon>Coemansia</taxon>
    </lineage>
</organism>
<evidence type="ECO:0000313" key="2">
    <source>
        <dbReference type="Proteomes" id="UP001149813"/>
    </source>
</evidence>
<sequence>MARAHDCVLQFPDDPMTRLLSEPHSSTWSVAMLLEMLAVSEECGSGRRTAYFTIALPVLRQSTSLTAAGDTASTAEQGLLSFDEYDQILVVLFGHNMDFSSRDGAVASSKLFLEFARDTFNIKSTTAITSGAPIIKDAATHSKQQDAPKVNDLTMAIRKKRKVQD</sequence>
<name>A0A9W7XXA9_9FUNG</name>
<comment type="caution">
    <text evidence="1">The sequence shown here is derived from an EMBL/GenBank/DDBJ whole genome shotgun (WGS) entry which is preliminary data.</text>
</comment>
<protein>
    <submittedName>
        <fullName evidence="1">Uncharacterized protein</fullName>
    </submittedName>
</protein>
<reference evidence="1" key="1">
    <citation type="submission" date="2022-07" db="EMBL/GenBank/DDBJ databases">
        <title>Phylogenomic reconstructions and comparative analyses of Kickxellomycotina fungi.</title>
        <authorList>
            <person name="Reynolds N.K."/>
            <person name="Stajich J.E."/>
            <person name="Barry K."/>
            <person name="Grigoriev I.V."/>
            <person name="Crous P."/>
            <person name="Smith M.E."/>
        </authorList>
    </citation>
    <scope>NUCLEOTIDE SEQUENCE</scope>
    <source>
        <strain evidence="1">NBRC 32514</strain>
    </source>
</reference>